<evidence type="ECO:0000256" key="3">
    <source>
        <dbReference type="ARBA" id="ARBA00022448"/>
    </source>
</evidence>
<evidence type="ECO:0000256" key="5">
    <source>
        <dbReference type="SAM" id="MobiDB-lite"/>
    </source>
</evidence>
<dbReference type="SUPFAM" id="SSF53850">
    <property type="entry name" value="Periplasmic binding protein-like II"/>
    <property type="match status" value="1"/>
</dbReference>
<evidence type="ECO:0000256" key="2">
    <source>
        <dbReference type="ARBA" id="ARBA00008520"/>
    </source>
</evidence>
<dbReference type="PANTHER" id="PTHR43649:SF31">
    <property type="entry name" value="SN-GLYCEROL-3-PHOSPHATE-BINDING PERIPLASMIC PROTEIN UGPB"/>
    <property type="match status" value="1"/>
</dbReference>
<dbReference type="PANTHER" id="PTHR43649">
    <property type="entry name" value="ARABINOSE-BINDING PROTEIN-RELATED"/>
    <property type="match status" value="1"/>
</dbReference>
<proteinExistence type="inferred from homology"/>
<dbReference type="Proteomes" id="UP001207626">
    <property type="component" value="Unassembled WGS sequence"/>
</dbReference>
<sequence length="481" mass="54387">MRQKWKAAILLLVVISLLGGCFAEKPALEELGPEGKGKMKVIYYDEDSFFKEYGNPFNLKYPNIELEVVSTAPIRREMQANGTTYEEEYVKFVEKHKPDVIITDSDSFEKLAQEGKLYNLEAIIEQEKFDLGGYLPGFVDLLRERGGGSLYGLTPHFTTKVIFYNADLFREQHIELPRNKMSWKELLELSSRFAESGSEDDPIYGLVGQYGRADNIFFDVAGSLSLRLFDAKGEKIAFNTDGWKEAMELTANAIRGKAVFSTLLEPRSRYGEVDVEQSENFFKGKVAMVLGSPMFLHGLREYPKYDKEANPIDWGIVTAPVDPANPDESNYVFLSSQFAILADSPNKRAAWEFVKYVNGPDRAKAASRSLQGLFDELPTRGEYMKELDGKSLEPLFMLRPKASSGNVWGGPNVKIPPGFYWPFANLIKQELREMIENNKPAEAAVAKIETEGNVILKQEREREKTEAEKAREKAQENAAKK</sequence>
<dbReference type="Gene3D" id="3.40.190.10">
    <property type="entry name" value="Periplasmic binding protein-like II"/>
    <property type="match status" value="1"/>
</dbReference>
<feature type="compositionally biased region" description="Basic and acidic residues" evidence="5">
    <location>
        <begin position="457"/>
        <end position="481"/>
    </location>
</feature>
<dbReference type="InterPro" id="IPR050490">
    <property type="entry name" value="Bact_solute-bd_prot1"/>
</dbReference>
<keyword evidence="4" id="KW-0732">Signal</keyword>
<gene>
    <name evidence="6" type="ORF">M5X09_19370</name>
</gene>
<comment type="caution">
    <text evidence="6">The sequence shown here is derived from an EMBL/GenBank/DDBJ whole genome shotgun (WGS) entry which is preliminary data.</text>
</comment>
<dbReference type="InterPro" id="IPR006059">
    <property type="entry name" value="SBP"/>
</dbReference>
<dbReference type="RefSeq" id="WP_087435187.1">
    <property type="nucleotide sequence ID" value="NZ_JAMDLV010000032.1"/>
</dbReference>
<evidence type="ECO:0000313" key="6">
    <source>
        <dbReference type="EMBL" id="MCY9521799.1"/>
    </source>
</evidence>
<evidence type="ECO:0000313" key="7">
    <source>
        <dbReference type="Proteomes" id="UP001207626"/>
    </source>
</evidence>
<keyword evidence="3" id="KW-0813">Transport</keyword>
<dbReference type="EMBL" id="JAMDLW010000027">
    <property type="protein sequence ID" value="MCY9521799.1"/>
    <property type="molecule type" value="Genomic_DNA"/>
</dbReference>
<protein>
    <submittedName>
        <fullName evidence="6">Extracellular solute-binding protein</fullName>
    </submittedName>
</protein>
<reference evidence="6 7" key="1">
    <citation type="submission" date="2022-05" db="EMBL/GenBank/DDBJ databases">
        <title>Genome Sequencing of Bee-Associated Microbes.</title>
        <authorList>
            <person name="Dunlap C."/>
        </authorList>
    </citation>
    <scope>NUCLEOTIDE SEQUENCE [LARGE SCALE GENOMIC DNA]</scope>
    <source>
        <strain evidence="6 7">NRRL NRS-1438</strain>
    </source>
</reference>
<evidence type="ECO:0000256" key="4">
    <source>
        <dbReference type="ARBA" id="ARBA00022729"/>
    </source>
</evidence>
<name>A0ABT4DWS2_9BACL</name>
<feature type="region of interest" description="Disordered" evidence="5">
    <location>
        <begin position="456"/>
        <end position="481"/>
    </location>
</feature>
<dbReference type="Pfam" id="PF01547">
    <property type="entry name" value="SBP_bac_1"/>
    <property type="match status" value="1"/>
</dbReference>
<evidence type="ECO:0000256" key="1">
    <source>
        <dbReference type="ARBA" id="ARBA00004196"/>
    </source>
</evidence>
<keyword evidence="7" id="KW-1185">Reference proteome</keyword>
<organism evidence="6 7">
    <name type="scientific">Paenibacillus apiarius</name>
    <dbReference type="NCBI Taxonomy" id="46240"/>
    <lineage>
        <taxon>Bacteria</taxon>
        <taxon>Bacillati</taxon>
        <taxon>Bacillota</taxon>
        <taxon>Bacilli</taxon>
        <taxon>Bacillales</taxon>
        <taxon>Paenibacillaceae</taxon>
        <taxon>Paenibacillus</taxon>
    </lineage>
</organism>
<comment type="similarity">
    <text evidence="2">Belongs to the bacterial solute-binding protein 1 family.</text>
</comment>
<dbReference type="PROSITE" id="PS51257">
    <property type="entry name" value="PROKAR_LIPOPROTEIN"/>
    <property type="match status" value="1"/>
</dbReference>
<accession>A0ABT4DWS2</accession>
<comment type="subcellular location">
    <subcellularLocation>
        <location evidence="1">Cell envelope</location>
    </subcellularLocation>
</comment>